<keyword evidence="3" id="KW-1185">Reference proteome</keyword>
<keyword evidence="1" id="KW-0812">Transmembrane</keyword>
<keyword evidence="1" id="KW-1133">Transmembrane helix</keyword>
<dbReference type="Proteomes" id="UP000054279">
    <property type="component" value="Unassembled WGS sequence"/>
</dbReference>
<keyword evidence="1" id="KW-0472">Membrane</keyword>
<proteinExistence type="predicted"/>
<reference evidence="2 3" key="1">
    <citation type="submission" date="2014-06" db="EMBL/GenBank/DDBJ databases">
        <title>Evolutionary Origins and Diversification of the Mycorrhizal Mutualists.</title>
        <authorList>
            <consortium name="DOE Joint Genome Institute"/>
            <consortium name="Mycorrhizal Genomics Consortium"/>
            <person name="Kohler A."/>
            <person name="Kuo A."/>
            <person name="Nagy L.G."/>
            <person name="Floudas D."/>
            <person name="Copeland A."/>
            <person name="Barry K.W."/>
            <person name="Cichocki N."/>
            <person name="Veneault-Fourrey C."/>
            <person name="LaButti K."/>
            <person name="Lindquist E.A."/>
            <person name="Lipzen A."/>
            <person name="Lundell T."/>
            <person name="Morin E."/>
            <person name="Murat C."/>
            <person name="Riley R."/>
            <person name="Ohm R."/>
            <person name="Sun H."/>
            <person name="Tunlid A."/>
            <person name="Henrissat B."/>
            <person name="Grigoriev I.V."/>
            <person name="Hibbett D.S."/>
            <person name="Martin F."/>
        </authorList>
    </citation>
    <scope>NUCLEOTIDE SEQUENCE [LARGE SCALE GENOMIC DNA]</scope>
    <source>
        <strain evidence="2 3">SS14</strain>
    </source>
</reference>
<gene>
    <name evidence="2" type="ORF">M422DRAFT_35444</name>
</gene>
<dbReference type="EMBL" id="KN837211">
    <property type="protein sequence ID" value="KIJ33529.1"/>
    <property type="molecule type" value="Genomic_DNA"/>
</dbReference>
<evidence type="ECO:0000313" key="3">
    <source>
        <dbReference type="Proteomes" id="UP000054279"/>
    </source>
</evidence>
<feature type="transmembrane region" description="Helical" evidence="1">
    <location>
        <begin position="54"/>
        <end position="76"/>
    </location>
</feature>
<feature type="transmembrane region" description="Helical" evidence="1">
    <location>
        <begin position="25"/>
        <end position="42"/>
    </location>
</feature>
<organism evidence="2 3">
    <name type="scientific">Sphaerobolus stellatus (strain SS14)</name>
    <dbReference type="NCBI Taxonomy" id="990650"/>
    <lineage>
        <taxon>Eukaryota</taxon>
        <taxon>Fungi</taxon>
        <taxon>Dikarya</taxon>
        <taxon>Basidiomycota</taxon>
        <taxon>Agaricomycotina</taxon>
        <taxon>Agaricomycetes</taxon>
        <taxon>Phallomycetidae</taxon>
        <taxon>Geastrales</taxon>
        <taxon>Sphaerobolaceae</taxon>
        <taxon>Sphaerobolus</taxon>
    </lineage>
</organism>
<dbReference type="HOGENOM" id="CLU_2499309_0_0_1"/>
<protein>
    <submittedName>
        <fullName evidence="2">Uncharacterized protein</fullName>
    </submittedName>
</protein>
<sequence>MDLAVNGSFDRGADGTNTLYKSRRQLIWTVFIPDVCLVCLLLQPHKGNLTSKLVLIRSATSFAAAVCTTYPTRIIAVQLGLDPFST</sequence>
<accession>A0A0C9UFH9</accession>
<evidence type="ECO:0000313" key="2">
    <source>
        <dbReference type="EMBL" id="KIJ33529.1"/>
    </source>
</evidence>
<evidence type="ECO:0000256" key="1">
    <source>
        <dbReference type="SAM" id="Phobius"/>
    </source>
</evidence>
<name>A0A0C9UFH9_SPHS4</name>
<dbReference type="AlphaFoldDB" id="A0A0C9UFH9"/>